<name>A0A2K8JLK7_PRIPG</name>
<dbReference type="EMBL" id="KY030918">
    <property type="protein sequence ID" value="ATU82669.1"/>
    <property type="molecule type" value="mRNA"/>
</dbReference>
<protein>
    <submittedName>
        <fullName evidence="2">Venom peptide Pp16a</fullName>
    </submittedName>
</protein>
<dbReference type="AlphaFoldDB" id="A0A2K8JLK7"/>
<feature type="signal peptide" evidence="1">
    <location>
        <begin position="1"/>
        <end position="23"/>
    </location>
</feature>
<proteinExistence type="evidence at transcript level"/>
<sequence>MQFKFLVILAVVVFSALLCQVESTEVEAVKEVEAEHLHEEGGAREARKSIKGMLKKNVPDCYFKKIVIT</sequence>
<reference evidence="2" key="1">
    <citation type="submission" date="2016-10" db="EMBL/GenBank/DDBJ databases">
        <title>The assassin bug Pristhesancus plagipennis produces two different types of venom.</title>
        <authorList>
            <person name="Walker A.A."/>
            <person name="Herzig V."/>
            <person name="Jin J."/>
            <person name="Fry B.G."/>
            <person name="King G.F."/>
        </authorList>
    </citation>
    <scope>NUCLEOTIDE SEQUENCE</scope>
</reference>
<evidence type="ECO:0000256" key="1">
    <source>
        <dbReference type="SAM" id="SignalP"/>
    </source>
</evidence>
<organism evidence="2">
    <name type="scientific">Pristhesancus plagipennis</name>
    <name type="common">Common assassin bug</name>
    <dbReference type="NCBI Taxonomy" id="1955184"/>
    <lineage>
        <taxon>Eukaryota</taxon>
        <taxon>Metazoa</taxon>
        <taxon>Ecdysozoa</taxon>
        <taxon>Arthropoda</taxon>
        <taxon>Hexapoda</taxon>
        <taxon>Insecta</taxon>
        <taxon>Pterygota</taxon>
        <taxon>Neoptera</taxon>
        <taxon>Paraneoptera</taxon>
        <taxon>Hemiptera</taxon>
        <taxon>Heteroptera</taxon>
        <taxon>Panheteroptera</taxon>
        <taxon>Cimicomorpha</taxon>
        <taxon>Reduviidae</taxon>
        <taxon>Harpactorinae</taxon>
        <taxon>Harpactorini</taxon>
        <taxon>Pristhesancus</taxon>
    </lineage>
</organism>
<feature type="chain" id="PRO_5014622785" evidence="1">
    <location>
        <begin position="24"/>
        <end position="69"/>
    </location>
</feature>
<keyword evidence="1" id="KW-0732">Signal</keyword>
<evidence type="ECO:0000313" key="2">
    <source>
        <dbReference type="EMBL" id="ATU82669.1"/>
    </source>
</evidence>
<accession>A0A2K8JLK7</accession>